<dbReference type="Proteomes" id="UP000008544">
    <property type="component" value="Chromosome"/>
</dbReference>
<dbReference type="InterPro" id="IPR029063">
    <property type="entry name" value="SAM-dependent_MTases_sf"/>
</dbReference>
<reference evidence="2 3" key="2">
    <citation type="journal article" date="2008" name="Science">
        <title>Environmental genomics reveals a single-species ecosystem deep within Earth.</title>
        <authorList>
            <person name="Chivian D."/>
            <person name="Brodie E.L."/>
            <person name="Alm E.J."/>
            <person name="Culley D.E."/>
            <person name="Dehal P.S."/>
            <person name="Desantis T.Z."/>
            <person name="Gihring T.M."/>
            <person name="Lapidus A."/>
            <person name="Lin L.H."/>
            <person name="Lowry S.R."/>
            <person name="Moser D.P."/>
            <person name="Richardson P.M."/>
            <person name="Southam G."/>
            <person name="Wanger G."/>
            <person name="Pratt L.M."/>
            <person name="Andersen G.L."/>
            <person name="Hazen T.C."/>
            <person name="Brockman F.J."/>
            <person name="Arkin A.P."/>
            <person name="Onstott T.C."/>
        </authorList>
    </citation>
    <scope>NUCLEOTIDE SEQUENCE [LARGE SCALE GENOMIC DNA]</scope>
    <source>
        <strain evidence="2 3">MP104C</strain>
    </source>
</reference>
<dbReference type="GO" id="GO:0032259">
    <property type="term" value="P:methylation"/>
    <property type="evidence" value="ECO:0007669"/>
    <property type="project" value="UniProtKB-KW"/>
</dbReference>
<name>B1I4Q7_DESAP</name>
<gene>
    <name evidence="2" type="ordered locus">Daud_1458</name>
</gene>
<dbReference type="EMBL" id="CP000860">
    <property type="protein sequence ID" value="ACA59964.1"/>
    <property type="molecule type" value="Genomic_DNA"/>
</dbReference>
<feature type="domain" description="Methyltransferase type 11" evidence="1">
    <location>
        <begin position="44"/>
        <end position="138"/>
    </location>
</feature>
<sequence length="265" mass="29614">MALFDRVAEDYDAWYETPLGRKVDQLEMCLFMRLAAPKPGERALDGGCGTGRLSLALAEKGLVVTGVDLSPRMLEVARNRTRSHANITLMQADVENLPFPSLSFDLVTAFTVLEFTGNPEAAVRELWRLVKPGGRLVVGVLNSWSPWAWQRRRRAGTGESVFAHAQFFSPWSMKAVLTANTSQSRLVWSTCVFFPPWTGSLSINMAATLDRIARPFLKPFGALIVMRAERLPVVQPIPVPVTFRSRTITEISPRESRVTQVKEVR</sequence>
<dbReference type="RefSeq" id="WP_012302549.1">
    <property type="nucleotide sequence ID" value="NC_010424.1"/>
</dbReference>
<accession>B1I4Q7</accession>
<evidence type="ECO:0000313" key="3">
    <source>
        <dbReference type="Proteomes" id="UP000008544"/>
    </source>
</evidence>
<reference evidence="3" key="1">
    <citation type="submission" date="2007-10" db="EMBL/GenBank/DDBJ databases">
        <title>Complete sequence of chromosome of Desulforudis audaxviator MP104C.</title>
        <authorList>
            <person name="Copeland A."/>
            <person name="Lucas S."/>
            <person name="Lapidus A."/>
            <person name="Barry K."/>
            <person name="Glavina del Rio T."/>
            <person name="Dalin E."/>
            <person name="Tice H."/>
            <person name="Bruce D."/>
            <person name="Pitluck S."/>
            <person name="Lowry S.R."/>
            <person name="Larimer F."/>
            <person name="Land M.L."/>
            <person name="Hauser L."/>
            <person name="Kyrpides N."/>
            <person name="Ivanova N.N."/>
            <person name="Richardson P."/>
        </authorList>
    </citation>
    <scope>NUCLEOTIDE SEQUENCE [LARGE SCALE GENOMIC DNA]</scope>
    <source>
        <strain evidence="3">MP104C</strain>
    </source>
</reference>
<dbReference type="eggNOG" id="COG2226">
    <property type="taxonomic scope" value="Bacteria"/>
</dbReference>
<keyword evidence="3" id="KW-1185">Reference proteome</keyword>
<protein>
    <submittedName>
        <fullName evidence="2">Methyltransferase type 11</fullName>
    </submittedName>
</protein>
<dbReference type="InterPro" id="IPR013216">
    <property type="entry name" value="Methyltransf_11"/>
</dbReference>
<evidence type="ECO:0000313" key="2">
    <source>
        <dbReference type="EMBL" id="ACA59964.1"/>
    </source>
</evidence>
<dbReference type="Gene3D" id="3.40.50.150">
    <property type="entry name" value="Vaccinia Virus protein VP39"/>
    <property type="match status" value="1"/>
</dbReference>
<dbReference type="OrthoDB" id="9774345at2"/>
<keyword evidence="2" id="KW-0808">Transferase</keyword>
<dbReference type="KEGG" id="dau:Daud_1458"/>
<dbReference type="PANTHER" id="PTHR43464">
    <property type="entry name" value="METHYLTRANSFERASE"/>
    <property type="match status" value="1"/>
</dbReference>
<keyword evidence="2" id="KW-0489">Methyltransferase</keyword>
<dbReference type="Pfam" id="PF08241">
    <property type="entry name" value="Methyltransf_11"/>
    <property type="match status" value="1"/>
</dbReference>
<dbReference type="GO" id="GO:0010420">
    <property type="term" value="F:polyprenyldihydroxybenzoate methyltransferase activity"/>
    <property type="evidence" value="ECO:0007669"/>
    <property type="project" value="TreeGrafter"/>
</dbReference>
<proteinExistence type="predicted"/>
<evidence type="ECO:0000259" key="1">
    <source>
        <dbReference type="Pfam" id="PF08241"/>
    </source>
</evidence>
<dbReference type="SUPFAM" id="SSF53335">
    <property type="entry name" value="S-adenosyl-L-methionine-dependent methyltransferases"/>
    <property type="match status" value="1"/>
</dbReference>
<dbReference type="STRING" id="477974.Daud_1458"/>
<dbReference type="CDD" id="cd02440">
    <property type="entry name" value="AdoMet_MTases"/>
    <property type="match status" value="1"/>
</dbReference>
<dbReference type="HOGENOM" id="CLU_037990_14_0_9"/>
<dbReference type="AlphaFoldDB" id="B1I4Q7"/>
<organism evidence="2 3">
    <name type="scientific">Desulforudis audaxviator (strain MP104C)</name>
    <dbReference type="NCBI Taxonomy" id="477974"/>
    <lineage>
        <taxon>Bacteria</taxon>
        <taxon>Bacillati</taxon>
        <taxon>Bacillota</taxon>
        <taxon>Clostridia</taxon>
        <taxon>Thermoanaerobacterales</taxon>
        <taxon>Candidatus Desulforudaceae</taxon>
        <taxon>Candidatus Desulforudis</taxon>
    </lineage>
</organism>
<dbReference type="PANTHER" id="PTHR43464:SF89">
    <property type="entry name" value="METHYLTRANSFERASE"/>
    <property type="match status" value="1"/>
</dbReference>